<keyword evidence="2" id="KW-1185">Reference proteome</keyword>
<dbReference type="Gene3D" id="2.30.320.10">
    <property type="entry name" value="YwqG-like"/>
    <property type="match status" value="1"/>
</dbReference>
<reference evidence="2" key="1">
    <citation type="submission" date="2016-06" db="EMBL/GenBank/DDBJ databases">
        <authorList>
            <person name="Varghese N."/>
            <person name="Submissions Spin"/>
        </authorList>
    </citation>
    <scope>NUCLEOTIDE SEQUENCE [LARGE SCALE GENOMIC DNA]</scope>
    <source>
        <strain evidence="2">DSM 43909</strain>
    </source>
</reference>
<dbReference type="OrthoDB" id="4252561at2"/>
<proteinExistence type="predicted"/>
<accession>A0A1C4WF95</accession>
<dbReference type="InterPro" id="IPR015315">
    <property type="entry name" value="DUF1963"/>
</dbReference>
<evidence type="ECO:0000313" key="1">
    <source>
        <dbReference type="EMBL" id="SCE94854.1"/>
    </source>
</evidence>
<evidence type="ECO:0000313" key="2">
    <source>
        <dbReference type="Proteomes" id="UP000198242"/>
    </source>
</evidence>
<dbReference type="AlphaFoldDB" id="A0A1C4WF95"/>
<dbReference type="SUPFAM" id="SSF103032">
    <property type="entry name" value="Hypothetical protein YwqG"/>
    <property type="match status" value="1"/>
</dbReference>
<dbReference type="EMBL" id="LT607411">
    <property type="protein sequence ID" value="SCE94854.1"/>
    <property type="molecule type" value="Genomic_DNA"/>
</dbReference>
<dbReference type="Pfam" id="PF09234">
    <property type="entry name" value="DUF1963"/>
    <property type="match status" value="1"/>
</dbReference>
<dbReference type="PANTHER" id="PTHR36436:SF6">
    <property type="entry name" value="SLL5081 PROTEIN"/>
    <property type="match status" value="1"/>
</dbReference>
<sequence>MLGMTSQIDLAAAAREHLPADVADTWLSLLRPGIRLVPSDDGAGPPVGYLGGEPELPDDMAWPVWEGHGPLSFIASVDCAALPGVATELGLPVDGRLLFFYFDGQYDDGEAMVFASDPESQAGARVVYVPSGRAGAERATPEGIEPYKRLWLASRAVSTAPSYDHPVLHDAFGAGFSQVAEPEHPLRRREFCSAISCGEGPLHQLGGYAYPVQGDVEYEVAQAALGGSVDWRDHALASEASRWLLLAQFDSDGNANMMWGDVGMLYWLIRPDDLATRRFDRAMFTWQCC</sequence>
<name>A0A1C4WF95_MICVI</name>
<dbReference type="PANTHER" id="PTHR36436">
    <property type="entry name" value="SLL5081 PROTEIN"/>
    <property type="match status" value="1"/>
</dbReference>
<dbReference type="InterPro" id="IPR035948">
    <property type="entry name" value="YwqG-like_sf"/>
</dbReference>
<gene>
    <name evidence="1" type="ORF">GA0074695_2374</name>
</gene>
<dbReference type="Proteomes" id="UP000198242">
    <property type="component" value="Chromosome I"/>
</dbReference>
<organism evidence="1 2">
    <name type="scientific">Micromonospora viridifaciens</name>
    <dbReference type="NCBI Taxonomy" id="1881"/>
    <lineage>
        <taxon>Bacteria</taxon>
        <taxon>Bacillati</taxon>
        <taxon>Actinomycetota</taxon>
        <taxon>Actinomycetes</taxon>
        <taxon>Micromonosporales</taxon>
        <taxon>Micromonosporaceae</taxon>
        <taxon>Micromonospora</taxon>
    </lineage>
</organism>
<protein>
    <submittedName>
        <fullName evidence="1">Uncharacterized protein YwqG</fullName>
    </submittedName>
</protein>